<dbReference type="RefSeq" id="XP_004829967.1">
    <property type="nucleotide sequence ID" value="XM_004829910.1"/>
</dbReference>
<proteinExistence type="predicted"/>
<evidence type="ECO:0000313" key="2">
    <source>
        <dbReference type="Proteomes" id="UP000031512"/>
    </source>
</evidence>
<accession>L0AZ60</accession>
<evidence type="ECO:0000313" key="1">
    <source>
        <dbReference type="EMBL" id="AFZ80301.1"/>
    </source>
</evidence>
<sequence>MVSMTLLSSLVAMDPLFPESDLNKSFKPPSAGSPLATSIPNLQNSSQFMGLHLVLTSSDKMRPSDCRAAIMAISFKTPSILWSMTKKTFLNRAARSIFQIYERRFPQPGRITCSGREASIPLIKWAMCRLF</sequence>
<dbReference type="AlphaFoldDB" id="L0AZ60"/>
<reference evidence="1 2" key="1">
    <citation type="journal article" date="2012" name="BMC Genomics">
        <title>Comparative genomic analysis and phylogenetic position of Theileria equi.</title>
        <authorList>
            <person name="Kappmeyer L.S."/>
            <person name="Thiagarajan M."/>
            <person name="Herndon D.R."/>
            <person name="Ramsay J.D."/>
            <person name="Caler E."/>
            <person name="Djikeng A."/>
            <person name="Gillespie J.J."/>
            <person name="Lau A.O."/>
            <person name="Roalson E.H."/>
            <person name="Silva J.C."/>
            <person name="Silva M.G."/>
            <person name="Suarez C.E."/>
            <person name="Ueti M.W."/>
            <person name="Nene V.M."/>
            <person name="Mealey R.H."/>
            <person name="Knowles D.P."/>
            <person name="Brayton K.A."/>
        </authorList>
    </citation>
    <scope>NUCLEOTIDE SEQUENCE [LARGE SCALE GENOMIC DNA]</scope>
    <source>
        <strain evidence="1 2">WA</strain>
    </source>
</reference>
<keyword evidence="2" id="KW-1185">Reference proteome</keyword>
<dbReference type="GeneID" id="15803759"/>
<protein>
    <submittedName>
        <fullName evidence="1">Uncharacterized protein</fullName>
    </submittedName>
</protein>
<dbReference type="VEuPathDB" id="PiroplasmaDB:BEWA_031540"/>
<gene>
    <name evidence="1" type="ORF">BEWA_031540</name>
</gene>
<organism evidence="1 2">
    <name type="scientific">Theileria equi strain WA</name>
    <dbReference type="NCBI Taxonomy" id="1537102"/>
    <lineage>
        <taxon>Eukaryota</taxon>
        <taxon>Sar</taxon>
        <taxon>Alveolata</taxon>
        <taxon>Apicomplexa</taxon>
        <taxon>Aconoidasida</taxon>
        <taxon>Piroplasmida</taxon>
        <taxon>Theileriidae</taxon>
        <taxon>Theileria</taxon>
    </lineage>
</organism>
<dbReference type="Proteomes" id="UP000031512">
    <property type="component" value="Chromosome 1"/>
</dbReference>
<dbReference type="KEGG" id="beq:BEWA_031540"/>
<dbReference type="EMBL" id="CP001669">
    <property type="protein sequence ID" value="AFZ80301.1"/>
    <property type="molecule type" value="Genomic_DNA"/>
</dbReference>
<name>L0AZ60_THEEQ</name>